<feature type="transmembrane region" description="Helical" evidence="17">
    <location>
        <begin position="595"/>
        <end position="618"/>
    </location>
</feature>
<comment type="similarity">
    <text evidence="5">Belongs to the flavokinase family.</text>
</comment>
<evidence type="ECO:0000256" key="13">
    <source>
        <dbReference type="ARBA" id="ARBA00022989"/>
    </source>
</evidence>
<dbReference type="InterPro" id="IPR023465">
    <property type="entry name" value="Riboflavin_kinase_dom_sf"/>
</dbReference>
<keyword evidence="10 17" id="KW-0812">Transmembrane</keyword>
<protein>
    <recommendedName>
        <fullName evidence="6">riboflavin kinase</fullName>
        <ecNumber evidence="6">2.7.1.26</ecNumber>
    </recommendedName>
    <alternativeName>
        <fullName evidence="15">Flavin mononucleotide kinase 1</fullName>
    </alternativeName>
</protein>
<evidence type="ECO:0000256" key="9">
    <source>
        <dbReference type="ARBA" id="ARBA00022679"/>
    </source>
</evidence>
<dbReference type="PANTHER" id="PTHR23502:SF7">
    <property type="entry name" value="DRUG_PROTON ANTIPORTER YHK8-RELATED"/>
    <property type="match status" value="1"/>
</dbReference>
<dbReference type="UniPathway" id="UPA00276">
    <property type="reaction ID" value="UER00406"/>
</dbReference>
<evidence type="ECO:0000256" key="1">
    <source>
        <dbReference type="ARBA" id="ARBA00003572"/>
    </source>
</evidence>
<comment type="subcellular location">
    <subcellularLocation>
        <location evidence="2">Membrane</location>
        <topology evidence="2">Multi-pass membrane protein</topology>
    </subcellularLocation>
</comment>
<dbReference type="InterPro" id="IPR011701">
    <property type="entry name" value="MFS"/>
</dbReference>
<keyword evidence="14 17" id="KW-0472">Membrane</keyword>
<keyword evidence="8" id="KW-0288">FMN</keyword>
<dbReference type="PANTHER" id="PTHR23502">
    <property type="entry name" value="MAJOR FACILITATOR SUPERFAMILY"/>
    <property type="match status" value="1"/>
</dbReference>
<dbReference type="GO" id="GO:0008531">
    <property type="term" value="F:riboflavin kinase activity"/>
    <property type="evidence" value="ECO:0007669"/>
    <property type="project" value="UniProtKB-EC"/>
</dbReference>
<dbReference type="SMART" id="SM00904">
    <property type="entry name" value="Flavokinase"/>
    <property type="match status" value="1"/>
</dbReference>
<comment type="pathway">
    <text evidence="3">Cofactor biosynthesis; FMN biosynthesis; FMN from riboflavin (ATP route): step 1/1.</text>
</comment>
<dbReference type="Gene3D" id="1.20.1250.20">
    <property type="entry name" value="MFS general substrate transporter like domains"/>
    <property type="match status" value="2"/>
</dbReference>
<dbReference type="CDD" id="cd17323">
    <property type="entry name" value="MFS_Tpo1_MDR_like"/>
    <property type="match status" value="1"/>
</dbReference>
<keyword evidence="20" id="KW-1185">Reference proteome</keyword>
<feature type="transmembrane region" description="Helical" evidence="17">
    <location>
        <begin position="419"/>
        <end position="438"/>
    </location>
</feature>
<evidence type="ECO:0000256" key="8">
    <source>
        <dbReference type="ARBA" id="ARBA00022643"/>
    </source>
</evidence>
<evidence type="ECO:0000313" key="19">
    <source>
        <dbReference type="EMBL" id="RVD89501.1"/>
    </source>
</evidence>
<evidence type="ECO:0000259" key="18">
    <source>
        <dbReference type="PROSITE" id="PS50850"/>
    </source>
</evidence>
<dbReference type="VEuPathDB" id="FungiDB:DFL_000505"/>
<evidence type="ECO:0000256" key="2">
    <source>
        <dbReference type="ARBA" id="ARBA00004141"/>
    </source>
</evidence>
<dbReference type="SUPFAM" id="SSF82114">
    <property type="entry name" value="Riboflavin kinase-like"/>
    <property type="match status" value="1"/>
</dbReference>
<feature type="domain" description="Major facilitator superfamily (MFS) profile" evidence="18">
    <location>
        <begin position="265"/>
        <end position="654"/>
    </location>
</feature>
<organism evidence="19 20">
    <name type="scientific">Arthrobotrys flagrans</name>
    <name type="common">Nematode-trapping fungus</name>
    <name type="synonym">Trichothecium flagrans</name>
    <dbReference type="NCBI Taxonomy" id="97331"/>
    <lineage>
        <taxon>Eukaryota</taxon>
        <taxon>Fungi</taxon>
        <taxon>Dikarya</taxon>
        <taxon>Ascomycota</taxon>
        <taxon>Pezizomycotina</taxon>
        <taxon>Orbiliomycetes</taxon>
        <taxon>Orbiliales</taxon>
        <taxon>Orbiliaceae</taxon>
        <taxon>Arthrobotrys</taxon>
    </lineage>
</organism>
<evidence type="ECO:0000256" key="12">
    <source>
        <dbReference type="ARBA" id="ARBA00022840"/>
    </source>
</evidence>
<evidence type="ECO:0000256" key="14">
    <source>
        <dbReference type="ARBA" id="ARBA00023136"/>
    </source>
</evidence>
<dbReference type="GO" id="GO:0022857">
    <property type="term" value="F:transmembrane transporter activity"/>
    <property type="evidence" value="ECO:0007669"/>
    <property type="project" value="InterPro"/>
</dbReference>
<dbReference type="OrthoDB" id="3561359at2759"/>
<keyword evidence="7" id="KW-0285">Flavoprotein</keyword>
<dbReference type="AlphaFoldDB" id="A0A437AEF8"/>
<dbReference type="Gene3D" id="2.40.30.30">
    <property type="entry name" value="Riboflavin kinase-like"/>
    <property type="match status" value="1"/>
</dbReference>
<dbReference type="InterPro" id="IPR005829">
    <property type="entry name" value="Sugar_transporter_CS"/>
</dbReference>
<evidence type="ECO:0000256" key="4">
    <source>
        <dbReference type="ARBA" id="ARBA00008335"/>
    </source>
</evidence>
<dbReference type="InterPro" id="IPR020846">
    <property type="entry name" value="MFS_dom"/>
</dbReference>
<feature type="region of interest" description="Disordered" evidence="16">
    <location>
        <begin position="183"/>
        <end position="213"/>
    </location>
</feature>
<feature type="transmembrane region" description="Helical" evidence="17">
    <location>
        <begin position="537"/>
        <end position="556"/>
    </location>
</feature>
<dbReference type="GO" id="GO:0005524">
    <property type="term" value="F:ATP binding"/>
    <property type="evidence" value="ECO:0007669"/>
    <property type="project" value="UniProtKB-KW"/>
</dbReference>
<dbReference type="SUPFAM" id="SSF103473">
    <property type="entry name" value="MFS general substrate transporter"/>
    <property type="match status" value="1"/>
</dbReference>
<keyword evidence="9" id="KW-0808">Transferase</keyword>
<evidence type="ECO:0000256" key="3">
    <source>
        <dbReference type="ARBA" id="ARBA00005201"/>
    </source>
</evidence>
<evidence type="ECO:0000256" key="5">
    <source>
        <dbReference type="ARBA" id="ARBA00010108"/>
    </source>
</evidence>
<dbReference type="STRING" id="97331.A0A437AEF8"/>
<dbReference type="EMBL" id="SAEB01000001">
    <property type="protein sequence ID" value="RVD89501.1"/>
    <property type="molecule type" value="Genomic_DNA"/>
</dbReference>
<sequence>MREGRPDTAGPDAGPESPYPVRLSGKIISGFGRGSKELGIPTANIPTEELPEFIESGIYYGWAGLQSSECGSSSDKGDAVFPMVMSVGWNPFYKNTVRSVEVHIIHKFPQDFYGAHLNLLIMGYIRPEFDYISKEALIEDINKDIDIAIKSLERPPYAAVWRRCFYKIESPIEQEYSAAASEVGRSHPCDSTTMGSSAETLHEKKDEDAIANDPDFKAVEEDDLVPIEKSKEQEGNGQDPFLVLWEGHGDPGCPRGMKKRKKWIITLIVAAGAFNTTCASSIYTSTYDQIEKEFGSSHELAIAGLSLFVMGLGVGPMFLAPLSEFYGRRPIYIASFACYILFLIPCAAAQNITTLLVGRFFDGVAGSAFLSVAGGTVGDMFEGSDLGLPMMVYTASPFIGPEMGPLIGGFINENTNWRWTWYVMIIWSFVQWILLCLIPETYNPILLQRKAAKIRRETGDDRYYAPYDKRADGILKTVLAFGFIFRGTYGFTLSQLGLSFLGLFVGMLMGVMTDPIWRRTYAKLVARRGESIPEFRLTPGILGGVLVPIGLLWFGWTTYRSVHWIVPIIGSMVFGMGTLLVYSAVFAFLVDCYPLYAASAMAANSFSRSCFAAGFPLFSTQMYQTLGAQYATLILALLTVVMAPFPFLFFKYGEKLRKHSRYAKSP</sequence>
<dbReference type="InterPro" id="IPR015865">
    <property type="entry name" value="Riboflavin_kinase_bac/euk"/>
</dbReference>
<reference evidence="19 20" key="1">
    <citation type="submission" date="2019-01" db="EMBL/GenBank/DDBJ databases">
        <title>Intercellular communication is required for trap formation in the nematode-trapping fungus Duddingtonia flagrans.</title>
        <authorList>
            <person name="Youssar L."/>
            <person name="Wernet V."/>
            <person name="Hensel N."/>
            <person name="Hildebrandt H.-G."/>
            <person name="Fischer R."/>
        </authorList>
    </citation>
    <scope>NUCLEOTIDE SEQUENCE [LARGE SCALE GENOMIC DNA]</scope>
    <source>
        <strain evidence="19 20">CBS H-5679</strain>
    </source>
</reference>
<dbReference type="GO" id="GO:0042908">
    <property type="term" value="P:xenobiotic transport"/>
    <property type="evidence" value="ECO:0007669"/>
    <property type="project" value="UniProtKB-ARBA"/>
</dbReference>
<keyword evidence="13 17" id="KW-1133">Transmembrane helix</keyword>
<evidence type="ECO:0000256" key="16">
    <source>
        <dbReference type="SAM" id="MobiDB-lite"/>
    </source>
</evidence>
<dbReference type="Pfam" id="PF07690">
    <property type="entry name" value="MFS_1"/>
    <property type="match status" value="1"/>
</dbReference>
<dbReference type="GO" id="GO:0140115">
    <property type="term" value="P:export across plasma membrane"/>
    <property type="evidence" value="ECO:0007669"/>
    <property type="project" value="UniProtKB-ARBA"/>
</dbReference>
<dbReference type="PROSITE" id="PS50850">
    <property type="entry name" value="MFS"/>
    <property type="match status" value="1"/>
</dbReference>
<evidence type="ECO:0000256" key="7">
    <source>
        <dbReference type="ARBA" id="ARBA00022630"/>
    </source>
</evidence>
<comment type="caution">
    <text evidence="19">The sequence shown here is derived from an EMBL/GenBank/DDBJ whole genome shotgun (WGS) entry which is preliminary data.</text>
</comment>
<comment type="similarity">
    <text evidence="4">Belongs to the major facilitator superfamily.</text>
</comment>
<comment type="function">
    <text evidence="1">Catalyzes the phosphorylation of riboflavin (vitamin B2) to form flavin mononucleotide (FMN) coenzyme.</text>
</comment>
<gene>
    <name evidence="19" type="ORF">DFL_000505</name>
</gene>
<feature type="transmembrane region" description="Helical" evidence="17">
    <location>
        <begin position="562"/>
        <end position="588"/>
    </location>
</feature>
<evidence type="ECO:0000256" key="15">
    <source>
        <dbReference type="ARBA" id="ARBA00029960"/>
    </source>
</evidence>
<feature type="region of interest" description="Disordered" evidence="16">
    <location>
        <begin position="1"/>
        <end position="21"/>
    </location>
</feature>
<feature type="transmembrane region" description="Helical" evidence="17">
    <location>
        <begin position="331"/>
        <end position="352"/>
    </location>
</feature>
<feature type="compositionally biased region" description="Polar residues" evidence="16">
    <location>
        <begin position="189"/>
        <end position="199"/>
    </location>
</feature>
<accession>A0A437AEF8</accession>
<proteinExistence type="inferred from homology"/>
<evidence type="ECO:0000256" key="10">
    <source>
        <dbReference type="ARBA" id="ARBA00022692"/>
    </source>
</evidence>
<name>A0A437AEF8_ARTFL</name>
<keyword evidence="11" id="KW-0547">Nucleotide-binding</keyword>
<evidence type="ECO:0000256" key="11">
    <source>
        <dbReference type="ARBA" id="ARBA00022741"/>
    </source>
</evidence>
<dbReference type="FunFam" id="1.20.1250.20:FF:000082">
    <property type="entry name" value="MFS multidrug transporter, putative"/>
    <property type="match status" value="1"/>
</dbReference>
<dbReference type="GO" id="GO:0009231">
    <property type="term" value="P:riboflavin biosynthetic process"/>
    <property type="evidence" value="ECO:0007669"/>
    <property type="project" value="InterPro"/>
</dbReference>
<dbReference type="GO" id="GO:0009398">
    <property type="term" value="P:FMN biosynthetic process"/>
    <property type="evidence" value="ECO:0007669"/>
    <property type="project" value="UniProtKB-UniPathway"/>
</dbReference>
<feature type="transmembrane region" description="Helical" evidence="17">
    <location>
        <begin position="263"/>
        <end position="284"/>
    </location>
</feature>
<dbReference type="PROSITE" id="PS00216">
    <property type="entry name" value="SUGAR_TRANSPORT_1"/>
    <property type="match status" value="1"/>
</dbReference>
<feature type="transmembrane region" description="Helical" evidence="17">
    <location>
        <begin position="630"/>
        <end position="650"/>
    </location>
</feature>
<keyword evidence="12" id="KW-0067">ATP-binding</keyword>
<dbReference type="EC" id="2.7.1.26" evidence="6"/>
<dbReference type="Pfam" id="PF01687">
    <property type="entry name" value="Flavokinase"/>
    <property type="match status" value="1"/>
</dbReference>
<evidence type="ECO:0000256" key="6">
    <source>
        <dbReference type="ARBA" id="ARBA00012105"/>
    </source>
</evidence>
<feature type="compositionally biased region" description="Basic and acidic residues" evidence="16">
    <location>
        <begin position="200"/>
        <end position="213"/>
    </location>
</feature>
<feature type="transmembrane region" description="Helical" evidence="17">
    <location>
        <begin position="300"/>
        <end position="319"/>
    </location>
</feature>
<dbReference type="RefSeq" id="XP_067495045.1">
    <property type="nucleotide sequence ID" value="XM_067634250.1"/>
</dbReference>
<dbReference type="GO" id="GO:0005886">
    <property type="term" value="C:plasma membrane"/>
    <property type="evidence" value="ECO:0007669"/>
    <property type="project" value="TreeGrafter"/>
</dbReference>
<dbReference type="GeneID" id="93582816"/>
<evidence type="ECO:0000313" key="20">
    <source>
        <dbReference type="Proteomes" id="UP000283090"/>
    </source>
</evidence>
<dbReference type="InterPro" id="IPR036259">
    <property type="entry name" value="MFS_trans_sf"/>
</dbReference>
<feature type="transmembrane region" description="Helical" evidence="17">
    <location>
        <begin position="498"/>
        <end position="517"/>
    </location>
</feature>
<dbReference type="Proteomes" id="UP000283090">
    <property type="component" value="Unassembled WGS sequence"/>
</dbReference>
<evidence type="ECO:0000256" key="17">
    <source>
        <dbReference type="SAM" id="Phobius"/>
    </source>
</evidence>